<dbReference type="SUPFAM" id="SSF57783">
    <property type="entry name" value="Zinc beta-ribbon"/>
    <property type="match status" value="1"/>
</dbReference>
<dbReference type="InterPro" id="IPR036915">
    <property type="entry name" value="Cyclin-like_sf"/>
</dbReference>
<dbReference type="eggNOG" id="arCOG01981">
    <property type="taxonomic scope" value="Archaea"/>
</dbReference>
<dbReference type="STRING" id="572478.Vdis_0755"/>
<dbReference type="Gene3D" id="1.10.472.10">
    <property type="entry name" value="Cyclin-like"/>
    <property type="match status" value="1"/>
</dbReference>
<dbReference type="Proteomes" id="UP000006681">
    <property type="component" value="Chromosome"/>
</dbReference>
<keyword evidence="2" id="KW-0677">Repeat</keyword>
<keyword evidence="5" id="KW-0862">Zinc</keyword>
<dbReference type="InterPro" id="IPR013150">
    <property type="entry name" value="TFIIB_cyclin"/>
</dbReference>
<name>E1QNQ2_VULDI</name>
<dbReference type="GO" id="GO:0008270">
    <property type="term" value="F:zinc ion binding"/>
    <property type="evidence" value="ECO:0007669"/>
    <property type="project" value="UniProtKB-KW"/>
</dbReference>
<keyword evidence="6" id="KW-1133">Transmembrane helix</keyword>
<comment type="similarity">
    <text evidence="1">Belongs to the TFIIB family.</text>
</comment>
<dbReference type="GeneID" id="9751680"/>
<dbReference type="SUPFAM" id="SSF47954">
    <property type="entry name" value="Cyclin-like"/>
    <property type="match status" value="2"/>
</dbReference>
<keyword evidence="9" id="KW-1185">Reference proteome</keyword>
<dbReference type="InterPro" id="IPR000812">
    <property type="entry name" value="TFIIB"/>
</dbReference>
<dbReference type="PANTHER" id="PTHR11618">
    <property type="entry name" value="TRANSCRIPTION INITIATION FACTOR IIB-RELATED"/>
    <property type="match status" value="1"/>
</dbReference>
<evidence type="ECO:0000256" key="1">
    <source>
        <dbReference type="ARBA" id="ARBA00010857"/>
    </source>
</evidence>
<evidence type="ECO:0000313" key="8">
    <source>
        <dbReference type="EMBL" id="ADN50148.1"/>
    </source>
</evidence>
<keyword evidence="5" id="KW-0863">Zinc-finger</keyword>
<dbReference type="OrthoDB" id="7429at2157"/>
<dbReference type="RefSeq" id="WP_013335873.1">
    <property type="nucleotide sequence ID" value="NC_014537.1"/>
</dbReference>
<dbReference type="Pfam" id="PF00382">
    <property type="entry name" value="TFIIB"/>
    <property type="match status" value="2"/>
</dbReference>
<accession>E1QNQ2</accession>
<evidence type="ECO:0000259" key="7">
    <source>
        <dbReference type="PROSITE" id="PS51134"/>
    </source>
</evidence>
<dbReference type="SMART" id="SM00385">
    <property type="entry name" value="CYCLIN"/>
    <property type="match status" value="1"/>
</dbReference>
<dbReference type="Gene3D" id="1.10.472.170">
    <property type="match status" value="1"/>
</dbReference>
<evidence type="ECO:0000313" key="9">
    <source>
        <dbReference type="Proteomes" id="UP000006681"/>
    </source>
</evidence>
<sequence>MVTANKLIKAEKLVCPNCESTDIVFDPERGELVCRHCGLVIEEHVMDLGPEWRAFSGDEVLIHERAKPISPALPGQGLGNSVIGIKHNLLLHNKLRALIRLNRYNQYQYTERRIAELLDVIKPVKYELNLPDNVIDEAMVLFRQLASRHDLRGVRTKDLALVLLYVACKRSRVVCPLRELRNALNVERSKRISRLLGLVREVVGNSDVVLKSQEELGRFLQRVINALKLNEDIRYHVTKLAMEIINEGQRKRLTNGRTFYALVASAVYIAVTLMGVRKRQRDVAEASGVTDVTIRNRYKEVVSKINIIIEV</sequence>
<dbReference type="GO" id="GO:0097550">
    <property type="term" value="C:transcription preinitiation complex"/>
    <property type="evidence" value="ECO:0007669"/>
    <property type="project" value="TreeGrafter"/>
</dbReference>
<dbReference type="PRINTS" id="PR00685">
    <property type="entry name" value="TIFACTORIIB"/>
</dbReference>
<dbReference type="HOGENOM" id="CLU_043736_0_1_2"/>
<keyword evidence="3" id="KW-0805">Transcription regulation</keyword>
<dbReference type="InterPro" id="IPR013763">
    <property type="entry name" value="Cyclin-like_dom"/>
</dbReference>
<organism evidence="8 9">
    <name type="scientific">Vulcanisaeta distributa (strain DSM 14429 / JCM 11212 / NBRC 100878 / IC-017)</name>
    <dbReference type="NCBI Taxonomy" id="572478"/>
    <lineage>
        <taxon>Archaea</taxon>
        <taxon>Thermoproteota</taxon>
        <taxon>Thermoprotei</taxon>
        <taxon>Thermoproteales</taxon>
        <taxon>Thermoproteaceae</taxon>
        <taxon>Vulcanisaeta</taxon>
    </lineage>
</organism>
<evidence type="ECO:0000256" key="3">
    <source>
        <dbReference type="ARBA" id="ARBA00023015"/>
    </source>
</evidence>
<dbReference type="AlphaFoldDB" id="E1QNQ2"/>
<dbReference type="InterPro" id="IPR013137">
    <property type="entry name" value="Znf_TFIIB"/>
</dbReference>
<proteinExistence type="inferred from homology"/>
<evidence type="ECO:0000256" key="6">
    <source>
        <dbReference type="SAM" id="Phobius"/>
    </source>
</evidence>
<evidence type="ECO:0000256" key="4">
    <source>
        <dbReference type="ARBA" id="ARBA00023163"/>
    </source>
</evidence>
<dbReference type="Pfam" id="PF08271">
    <property type="entry name" value="Zn_Ribbon_TF"/>
    <property type="match status" value="1"/>
</dbReference>
<dbReference type="CDD" id="cd00043">
    <property type="entry name" value="CYCLIN_SF"/>
    <property type="match status" value="1"/>
</dbReference>
<dbReference type="EMBL" id="CP002100">
    <property type="protein sequence ID" value="ADN50148.1"/>
    <property type="molecule type" value="Genomic_DNA"/>
</dbReference>
<dbReference type="GO" id="GO:0017025">
    <property type="term" value="F:TBP-class protein binding"/>
    <property type="evidence" value="ECO:0007669"/>
    <property type="project" value="InterPro"/>
</dbReference>
<keyword evidence="4" id="KW-0804">Transcription</keyword>
<gene>
    <name evidence="8" type="ordered locus">Vdis_0755</name>
</gene>
<evidence type="ECO:0000256" key="2">
    <source>
        <dbReference type="ARBA" id="ARBA00022737"/>
    </source>
</evidence>
<reference evidence="8 9" key="1">
    <citation type="journal article" date="2010" name="Stand. Genomic Sci.">
        <title>Complete genome sequence of Vulcanisaeta distributa type strain (IC-017).</title>
        <authorList>
            <person name="Mavromatis K."/>
            <person name="Sikorski J."/>
            <person name="Pabst E."/>
            <person name="Teshima H."/>
            <person name="Lapidus A."/>
            <person name="Lucas S."/>
            <person name="Nolan M."/>
            <person name="Glavina Del Rio T."/>
            <person name="Cheng J.F."/>
            <person name="Bruce D."/>
            <person name="Goodwin L."/>
            <person name="Pitluck S."/>
            <person name="Liolios K."/>
            <person name="Ivanova N."/>
            <person name="Mikhailova N."/>
            <person name="Pati A."/>
            <person name="Chen A."/>
            <person name="Palaniappan K."/>
            <person name="Land M."/>
            <person name="Hauser L."/>
            <person name="Chang Y.J."/>
            <person name="Jeffries C.D."/>
            <person name="Rohde M."/>
            <person name="Spring S."/>
            <person name="Goker M."/>
            <person name="Wirth R."/>
            <person name="Woyke T."/>
            <person name="Bristow J."/>
            <person name="Eisen J.A."/>
            <person name="Markowitz V."/>
            <person name="Hugenholtz P."/>
            <person name="Klenk H.P."/>
            <person name="Kyrpides N.C."/>
        </authorList>
    </citation>
    <scope>NUCLEOTIDE SEQUENCE [LARGE SCALE GENOMIC DNA]</scope>
    <source>
        <strain evidence="9">DSM 14429 / JCM 11212 / NBRC 100878 / IC-017</strain>
    </source>
</reference>
<reference evidence="9" key="2">
    <citation type="journal article" date="2010" name="Stand. Genomic Sci.">
        <title>Complete genome sequence of Vulcanisaeta distributa type strain (IC-017T).</title>
        <authorList>
            <person name="Mavromatis K."/>
            <person name="Sikorski J."/>
            <person name="Pabst E."/>
            <person name="Teshima H."/>
            <person name="Lapidus A."/>
            <person name="Lucas S."/>
            <person name="Nolan M."/>
            <person name="Glavina Del Rio T."/>
            <person name="Cheng J."/>
            <person name="Bruce D."/>
            <person name="Goodwin L."/>
            <person name="Pitluck S."/>
            <person name="Liolios K."/>
            <person name="Ivanova N."/>
            <person name="Mikhailova N."/>
            <person name="Pati A."/>
            <person name="Chen A."/>
            <person name="Palaniappan K."/>
            <person name="Land M."/>
            <person name="Hauser L."/>
            <person name="Chang Y."/>
            <person name="Jeffries C."/>
            <person name="Rohde M."/>
            <person name="Spring S."/>
            <person name="Goker M."/>
            <person name="Wirth R."/>
            <person name="Woyke T."/>
            <person name="Bristow J."/>
            <person name="Eisen J."/>
            <person name="Markowitz V."/>
            <person name="Hugenholtz P."/>
            <person name="Klenk H."/>
            <person name="Kyrpides N."/>
        </authorList>
    </citation>
    <scope>NUCLEOTIDE SEQUENCE [LARGE SCALE GENOMIC DNA]</scope>
    <source>
        <strain evidence="9">DSM 14429 / JCM 11212 / NBRC 100878 / IC-017</strain>
    </source>
</reference>
<keyword evidence="6" id="KW-0812">Transmembrane</keyword>
<feature type="domain" description="TFIIB-type" evidence="7">
    <location>
        <begin position="11"/>
        <end position="42"/>
    </location>
</feature>
<dbReference type="KEGG" id="vdi:Vdis_0755"/>
<dbReference type="PANTHER" id="PTHR11618:SF13">
    <property type="entry name" value="TRANSCRIPTION INITIATION FACTOR IIB"/>
    <property type="match status" value="1"/>
</dbReference>
<keyword evidence="5" id="KW-0479">Metal-binding</keyword>
<feature type="transmembrane region" description="Helical" evidence="6">
    <location>
        <begin position="259"/>
        <end position="276"/>
    </location>
</feature>
<dbReference type="PROSITE" id="PS51134">
    <property type="entry name" value="ZF_TFIIB"/>
    <property type="match status" value="1"/>
</dbReference>
<evidence type="ECO:0000256" key="5">
    <source>
        <dbReference type="PROSITE-ProRule" id="PRU00469"/>
    </source>
</evidence>
<protein>
    <submittedName>
        <fullName evidence="8">Zinc finger TFIIB-type domain protein</fullName>
    </submittedName>
</protein>
<keyword evidence="6" id="KW-0472">Membrane</keyword>
<dbReference type="GO" id="GO:0070897">
    <property type="term" value="P:transcription preinitiation complex assembly"/>
    <property type="evidence" value="ECO:0007669"/>
    <property type="project" value="InterPro"/>
</dbReference>